<dbReference type="Gene3D" id="2.40.30.170">
    <property type="match status" value="1"/>
</dbReference>
<dbReference type="InterPro" id="IPR010129">
    <property type="entry name" value="T1SS_HlyD"/>
</dbReference>
<protein>
    <recommendedName>
        <fullName evidence="9">Membrane fusion protein (MFP) family protein</fullName>
    </recommendedName>
</protein>
<keyword evidence="5 9" id="KW-0997">Cell inner membrane</keyword>
<dbReference type="SUPFAM" id="SSF111369">
    <property type="entry name" value="HlyD-like secretion proteins"/>
    <property type="match status" value="1"/>
</dbReference>
<comment type="subcellular location">
    <subcellularLocation>
        <location evidence="1 9">Cell inner membrane</location>
        <topology evidence="1 9">Single-pass membrane protein</topology>
    </subcellularLocation>
</comment>
<evidence type="ECO:0000313" key="12">
    <source>
        <dbReference type="Proteomes" id="UP000017819"/>
    </source>
</evidence>
<evidence type="ECO:0000256" key="1">
    <source>
        <dbReference type="ARBA" id="ARBA00004377"/>
    </source>
</evidence>
<dbReference type="InterPro" id="IPR058982">
    <property type="entry name" value="Beta-barrel_AprE"/>
</dbReference>
<dbReference type="AlphaFoldDB" id="V4T923"/>
<dbReference type="Gene3D" id="1.10.287.470">
    <property type="entry name" value="Helix hairpin bin"/>
    <property type="match status" value="1"/>
</dbReference>
<evidence type="ECO:0000256" key="7">
    <source>
        <dbReference type="ARBA" id="ARBA00022989"/>
    </source>
</evidence>
<feature type="domain" description="AprE-like beta-barrel" evidence="10">
    <location>
        <begin position="309"/>
        <end position="400"/>
    </location>
</feature>
<dbReference type="GO" id="GO:0009306">
    <property type="term" value="P:protein secretion"/>
    <property type="evidence" value="ECO:0007669"/>
    <property type="project" value="InterPro"/>
</dbReference>
<dbReference type="STRING" id="631454.N177_3106"/>
<comment type="similarity">
    <text evidence="2 9">Belongs to the membrane fusion protein (MFP) (TC 8.A.1) family.</text>
</comment>
<evidence type="ECO:0000256" key="2">
    <source>
        <dbReference type="ARBA" id="ARBA00009477"/>
    </source>
</evidence>
<keyword evidence="3 9" id="KW-0813">Transport</keyword>
<dbReference type="Gene3D" id="2.40.50.100">
    <property type="match status" value="1"/>
</dbReference>
<gene>
    <name evidence="11" type="ORF">N177_3106</name>
</gene>
<dbReference type="GO" id="GO:0005886">
    <property type="term" value="C:plasma membrane"/>
    <property type="evidence" value="ECO:0007669"/>
    <property type="project" value="UniProtKB-SubCell"/>
</dbReference>
<dbReference type="PANTHER" id="PTHR30386">
    <property type="entry name" value="MEMBRANE FUSION SUBUNIT OF EMRAB-TOLC MULTIDRUG EFFLUX PUMP"/>
    <property type="match status" value="1"/>
</dbReference>
<dbReference type="eggNOG" id="COG1566">
    <property type="taxonomic scope" value="Bacteria"/>
</dbReference>
<dbReference type="Proteomes" id="UP000017819">
    <property type="component" value="Unassembled WGS sequence"/>
</dbReference>
<evidence type="ECO:0000256" key="8">
    <source>
        <dbReference type="ARBA" id="ARBA00023136"/>
    </source>
</evidence>
<dbReference type="EMBL" id="AWXZ01000039">
    <property type="protein sequence ID" value="ESR23038.1"/>
    <property type="molecule type" value="Genomic_DNA"/>
</dbReference>
<dbReference type="InterPro" id="IPR050739">
    <property type="entry name" value="MFP"/>
</dbReference>
<keyword evidence="6 11" id="KW-0812">Transmembrane</keyword>
<dbReference type="PRINTS" id="PR01490">
    <property type="entry name" value="RTXTOXIND"/>
</dbReference>
<keyword evidence="4 9" id="KW-1003">Cell membrane</keyword>
<dbReference type="PROSITE" id="PS00543">
    <property type="entry name" value="HLYD_FAMILY"/>
    <property type="match status" value="1"/>
</dbReference>
<proteinExistence type="inferred from homology"/>
<name>V4T923_9HYPH</name>
<keyword evidence="8" id="KW-0472">Membrane</keyword>
<organism evidence="11 12">
    <name type="scientific">Lutibaculum baratangense AMV1</name>
    <dbReference type="NCBI Taxonomy" id="631454"/>
    <lineage>
        <taxon>Bacteria</taxon>
        <taxon>Pseudomonadati</taxon>
        <taxon>Pseudomonadota</taxon>
        <taxon>Alphaproteobacteria</taxon>
        <taxon>Hyphomicrobiales</taxon>
        <taxon>Tepidamorphaceae</taxon>
        <taxon>Lutibaculum</taxon>
    </lineage>
</organism>
<reference evidence="11 12" key="1">
    <citation type="journal article" date="2014" name="Genome Announc.">
        <title>Draft Genome Sequence of Lutibaculum baratangense Strain AMV1T, Isolated from a Mud Volcano in Andamans, India.</title>
        <authorList>
            <person name="Singh A."/>
            <person name="Sreenivas A."/>
            <person name="Sathyanarayana Reddy G."/>
            <person name="Pinnaka A.K."/>
            <person name="Shivaji S."/>
        </authorList>
    </citation>
    <scope>NUCLEOTIDE SEQUENCE [LARGE SCALE GENOMIC DNA]</scope>
    <source>
        <strain evidence="11 12">AMV1</strain>
    </source>
</reference>
<dbReference type="PANTHER" id="PTHR30386:SF26">
    <property type="entry name" value="TRANSPORT PROTEIN COMB"/>
    <property type="match status" value="1"/>
</dbReference>
<evidence type="ECO:0000256" key="5">
    <source>
        <dbReference type="ARBA" id="ARBA00022519"/>
    </source>
</evidence>
<evidence type="ECO:0000256" key="9">
    <source>
        <dbReference type="RuleBase" id="RU365093"/>
    </source>
</evidence>
<evidence type="ECO:0000313" key="11">
    <source>
        <dbReference type="EMBL" id="ESR23038.1"/>
    </source>
</evidence>
<dbReference type="PATRIC" id="fig|631454.5.peg.3066"/>
<dbReference type="NCBIfam" id="TIGR01843">
    <property type="entry name" value="type_I_hlyD"/>
    <property type="match status" value="1"/>
</dbReference>
<accession>V4T923</accession>
<evidence type="ECO:0000259" key="10">
    <source>
        <dbReference type="Pfam" id="PF26002"/>
    </source>
</evidence>
<comment type="caution">
    <text evidence="11">The sequence shown here is derived from an EMBL/GenBank/DDBJ whole genome shotgun (WGS) entry which is preliminary data.</text>
</comment>
<evidence type="ECO:0000256" key="3">
    <source>
        <dbReference type="ARBA" id="ARBA00022448"/>
    </source>
</evidence>
<keyword evidence="12" id="KW-1185">Reference proteome</keyword>
<dbReference type="Pfam" id="PF26002">
    <property type="entry name" value="Beta-barrel_AprE"/>
    <property type="match status" value="1"/>
</dbReference>
<evidence type="ECO:0000256" key="4">
    <source>
        <dbReference type="ARBA" id="ARBA00022475"/>
    </source>
</evidence>
<keyword evidence="7" id="KW-1133">Transmembrane helix</keyword>
<sequence length="423" mass="46476">MLEEQKPPAVARITLFLITLLLCSAVIWASVSSTDRIVVAQGKLVTVVPTIVVQPLETSIIRSIDAAVGDVVRAGQPLVTLDPTFSKADVDQQRTRLHALEAQVRRLEAELEGGPYDTAWVSSDNEGLQRQLYLQRRALYGASMENFDQQIASRTAALERGRIQEGILLDRLDTMAQIETARSKLYERETGSLFNLLVSRDARLSVDQDLAEARGLIIENGHELKRLAAEKEAFAQDFRRTTLEQLLDARGERDTALDQLKKMDLRLQMVMLSAPADSVVLQLAPRSVGSVVREAEALVTLVPLDAPLEADVLVEARDVGHLSEGQAARLKFDAYPFQTFGTADGTLRVVSRDAISADGGENEPPAFRARIALTTGLSREGPDPLRLLPGMSVTAEIKVGQRRVISYFLHPLVRGLDSSLKEP</sequence>
<evidence type="ECO:0000256" key="6">
    <source>
        <dbReference type="ARBA" id="ARBA00022692"/>
    </source>
</evidence>
<dbReference type="InterPro" id="IPR006144">
    <property type="entry name" value="Secretion_HlyD_CS"/>
</dbReference>